<keyword evidence="1" id="KW-1133">Transmembrane helix</keyword>
<dbReference type="AlphaFoldDB" id="A0A0D2MI91"/>
<organism evidence="2 3">
    <name type="scientific">Hypholoma sublateritium (strain FD-334 SS-4)</name>
    <dbReference type="NCBI Taxonomy" id="945553"/>
    <lineage>
        <taxon>Eukaryota</taxon>
        <taxon>Fungi</taxon>
        <taxon>Dikarya</taxon>
        <taxon>Basidiomycota</taxon>
        <taxon>Agaricomycotina</taxon>
        <taxon>Agaricomycetes</taxon>
        <taxon>Agaricomycetidae</taxon>
        <taxon>Agaricales</taxon>
        <taxon>Agaricineae</taxon>
        <taxon>Strophariaceae</taxon>
        <taxon>Hypholoma</taxon>
    </lineage>
</organism>
<keyword evidence="3" id="KW-1185">Reference proteome</keyword>
<name>A0A0D2MI91_HYPSF</name>
<accession>A0A0D2MI91</accession>
<feature type="transmembrane region" description="Helical" evidence="1">
    <location>
        <begin position="60"/>
        <end position="84"/>
    </location>
</feature>
<keyword evidence="1" id="KW-0812">Transmembrane</keyword>
<gene>
    <name evidence="2" type="ORF">HYPSUDRAFT_201402</name>
</gene>
<protein>
    <submittedName>
        <fullName evidence="2">Uncharacterized protein</fullName>
    </submittedName>
</protein>
<evidence type="ECO:0000313" key="2">
    <source>
        <dbReference type="EMBL" id="KJA23373.1"/>
    </source>
</evidence>
<keyword evidence="1" id="KW-0472">Membrane</keyword>
<proteinExistence type="predicted"/>
<sequence length="105" mass="11092">MPSVGRCGRIWNTVRGGGRCAGGPHFFLSTSPIPTATPYITLLCARGDTDFNNLVSAVRVLLSIAAGAVGAFMVALQVCLSLNFETALPSPFSPYKALQRADKYA</sequence>
<dbReference type="EMBL" id="KN817543">
    <property type="protein sequence ID" value="KJA23373.1"/>
    <property type="molecule type" value="Genomic_DNA"/>
</dbReference>
<evidence type="ECO:0000256" key="1">
    <source>
        <dbReference type="SAM" id="Phobius"/>
    </source>
</evidence>
<evidence type="ECO:0000313" key="3">
    <source>
        <dbReference type="Proteomes" id="UP000054270"/>
    </source>
</evidence>
<reference evidence="3" key="1">
    <citation type="submission" date="2014-04" db="EMBL/GenBank/DDBJ databases">
        <title>Evolutionary Origins and Diversification of the Mycorrhizal Mutualists.</title>
        <authorList>
            <consortium name="DOE Joint Genome Institute"/>
            <consortium name="Mycorrhizal Genomics Consortium"/>
            <person name="Kohler A."/>
            <person name="Kuo A."/>
            <person name="Nagy L.G."/>
            <person name="Floudas D."/>
            <person name="Copeland A."/>
            <person name="Barry K.W."/>
            <person name="Cichocki N."/>
            <person name="Veneault-Fourrey C."/>
            <person name="LaButti K."/>
            <person name="Lindquist E.A."/>
            <person name="Lipzen A."/>
            <person name="Lundell T."/>
            <person name="Morin E."/>
            <person name="Murat C."/>
            <person name="Riley R."/>
            <person name="Ohm R."/>
            <person name="Sun H."/>
            <person name="Tunlid A."/>
            <person name="Henrissat B."/>
            <person name="Grigoriev I.V."/>
            <person name="Hibbett D.S."/>
            <person name="Martin F."/>
        </authorList>
    </citation>
    <scope>NUCLEOTIDE SEQUENCE [LARGE SCALE GENOMIC DNA]</scope>
    <source>
        <strain evidence="3">FD-334 SS-4</strain>
    </source>
</reference>
<dbReference type="Proteomes" id="UP000054270">
    <property type="component" value="Unassembled WGS sequence"/>
</dbReference>